<protein>
    <submittedName>
        <fullName evidence="3">UspA</fullName>
    </submittedName>
</protein>
<sequence length="287" mass="31982">MEVERQVLACVDQSGYAEFVADYAAWAARSMDYELELLHVIDRHPETATRVDRTGTIGFDAQENLLEQLSSDDESRSREARESGRLFLNALRERVAATGVKSVDIRQRYGGLEETLIEQEDEVRLFVLGRRGESADQTQRDLGRNVESIVRGLKKPVLTVTDTFREPKSALIAFDGSTVTRRGVKMIAGSPLFTGMPVHILMSGKLRGDAKKQLNWAQETLQNAGFEAPASLVAGDAEREIARYIKEKEIDILTMGAYSHSPLRSLLFGSKTTDLLRVATIPTLLLR</sequence>
<name>B8KWR3_9GAMM</name>
<dbReference type="InterPro" id="IPR006015">
    <property type="entry name" value="Universal_stress_UspA"/>
</dbReference>
<dbReference type="InterPro" id="IPR006016">
    <property type="entry name" value="UspA"/>
</dbReference>
<dbReference type="STRING" id="565045.NOR51B_1538"/>
<dbReference type="HOGENOM" id="CLU_049301_5_1_6"/>
<organism evidence="3 4">
    <name type="scientific">Luminiphilus syltensis NOR5-1B</name>
    <dbReference type="NCBI Taxonomy" id="565045"/>
    <lineage>
        <taxon>Bacteria</taxon>
        <taxon>Pseudomonadati</taxon>
        <taxon>Pseudomonadota</taxon>
        <taxon>Gammaproteobacteria</taxon>
        <taxon>Cellvibrionales</taxon>
        <taxon>Halieaceae</taxon>
        <taxon>Luminiphilus</taxon>
    </lineage>
</organism>
<evidence type="ECO:0000259" key="2">
    <source>
        <dbReference type="Pfam" id="PF00582"/>
    </source>
</evidence>
<dbReference type="PRINTS" id="PR01438">
    <property type="entry name" value="UNVRSLSTRESS"/>
</dbReference>
<dbReference type="CDD" id="cd00293">
    <property type="entry name" value="USP-like"/>
    <property type="match status" value="2"/>
</dbReference>
<evidence type="ECO:0000256" key="1">
    <source>
        <dbReference type="ARBA" id="ARBA00008791"/>
    </source>
</evidence>
<evidence type="ECO:0000313" key="3">
    <source>
        <dbReference type="EMBL" id="EED35592.1"/>
    </source>
</evidence>
<dbReference type="PANTHER" id="PTHR46268">
    <property type="entry name" value="STRESS RESPONSE PROTEIN NHAX"/>
    <property type="match status" value="1"/>
</dbReference>
<dbReference type="Gene3D" id="3.40.50.12370">
    <property type="match status" value="1"/>
</dbReference>
<dbReference type="SUPFAM" id="SSF52402">
    <property type="entry name" value="Adenine nucleotide alpha hydrolases-like"/>
    <property type="match status" value="2"/>
</dbReference>
<dbReference type="RefSeq" id="WP_009020338.1">
    <property type="nucleotide sequence ID" value="NZ_DS999411.1"/>
</dbReference>
<feature type="domain" description="UspA" evidence="2">
    <location>
        <begin position="213"/>
        <end position="287"/>
    </location>
</feature>
<dbReference type="eggNOG" id="COG0589">
    <property type="taxonomic scope" value="Bacteria"/>
</dbReference>
<dbReference type="Proteomes" id="UP000004699">
    <property type="component" value="Unassembled WGS sequence"/>
</dbReference>
<dbReference type="Pfam" id="PF00582">
    <property type="entry name" value="Usp"/>
    <property type="match status" value="2"/>
</dbReference>
<gene>
    <name evidence="3" type="ORF">NOR51B_1538</name>
</gene>
<reference evidence="4" key="1">
    <citation type="journal article" date="2013" name="BMC Microbiol.">
        <title>Taxonomy and evolution of bacteriochlorophyll a-containing members of the OM60/NOR5 clade of marine gammaproteobacteria: description of Luminiphilus syltensis gen. nov., sp. nov., reclassification of Haliea rubra as Pseudohaliea rubra gen. nov., comb. nov., and emendation of Chromatocurvus halotolerans.</title>
        <authorList>
            <person name="Spring S."/>
            <person name="Riedel T."/>
            <person name="Sproer C."/>
            <person name="Yan S."/>
            <person name="Harder J."/>
            <person name="Fuchs B.M."/>
        </authorList>
    </citation>
    <scope>NUCLEOTIDE SEQUENCE [LARGE SCALE GENOMIC DNA]</scope>
    <source>
        <strain evidence="4">NOR51-B</strain>
    </source>
</reference>
<dbReference type="PANTHER" id="PTHR46268:SF6">
    <property type="entry name" value="UNIVERSAL STRESS PROTEIN UP12"/>
    <property type="match status" value="1"/>
</dbReference>
<keyword evidence="4" id="KW-1185">Reference proteome</keyword>
<proteinExistence type="inferred from homology"/>
<dbReference type="AlphaFoldDB" id="B8KWR3"/>
<dbReference type="EMBL" id="DS999411">
    <property type="protein sequence ID" value="EED35592.1"/>
    <property type="molecule type" value="Genomic_DNA"/>
</dbReference>
<evidence type="ECO:0000313" key="4">
    <source>
        <dbReference type="Proteomes" id="UP000004699"/>
    </source>
</evidence>
<comment type="similarity">
    <text evidence="1">Belongs to the universal stress protein A family.</text>
</comment>
<dbReference type="OrthoDB" id="9804721at2"/>
<feature type="domain" description="UspA" evidence="2">
    <location>
        <begin position="5"/>
        <end position="160"/>
    </location>
</feature>
<accession>B8KWR3</accession>